<accession>A0ABP1Q1K1</accession>
<evidence type="ECO:0000313" key="3">
    <source>
        <dbReference type="Proteomes" id="UP001642540"/>
    </source>
</evidence>
<gene>
    <name evidence="2" type="ORF">ODALV1_LOCUS6206</name>
</gene>
<evidence type="ECO:0008006" key="4">
    <source>
        <dbReference type="Google" id="ProtNLM"/>
    </source>
</evidence>
<evidence type="ECO:0000313" key="2">
    <source>
        <dbReference type="EMBL" id="CAL8085720.1"/>
    </source>
</evidence>
<dbReference type="Proteomes" id="UP001642540">
    <property type="component" value="Unassembled WGS sequence"/>
</dbReference>
<keyword evidence="1" id="KW-1133">Transmembrane helix</keyword>
<protein>
    <recommendedName>
        <fullName evidence="4">EB domain-containing protein</fullName>
    </recommendedName>
</protein>
<name>A0ABP1Q1K1_9HEXA</name>
<organism evidence="2 3">
    <name type="scientific">Orchesella dallaii</name>
    <dbReference type="NCBI Taxonomy" id="48710"/>
    <lineage>
        <taxon>Eukaryota</taxon>
        <taxon>Metazoa</taxon>
        <taxon>Ecdysozoa</taxon>
        <taxon>Arthropoda</taxon>
        <taxon>Hexapoda</taxon>
        <taxon>Collembola</taxon>
        <taxon>Entomobryomorpha</taxon>
        <taxon>Entomobryoidea</taxon>
        <taxon>Orchesellidae</taxon>
        <taxon>Orchesellinae</taxon>
        <taxon>Orchesella</taxon>
    </lineage>
</organism>
<proteinExistence type="predicted"/>
<feature type="transmembrane region" description="Helical" evidence="1">
    <location>
        <begin position="43"/>
        <end position="62"/>
    </location>
</feature>
<evidence type="ECO:0000256" key="1">
    <source>
        <dbReference type="SAM" id="Phobius"/>
    </source>
</evidence>
<keyword evidence="1" id="KW-0472">Membrane</keyword>
<dbReference type="EMBL" id="CAXLJM020000019">
    <property type="protein sequence ID" value="CAL8085720.1"/>
    <property type="molecule type" value="Genomic_DNA"/>
</dbReference>
<reference evidence="2 3" key="1">
    <citation type="submission" date="2024-08" db="EMBL/GenBank/DDBJ databases">
        <authorList>
            <person name="Cucini C."/>
            <person name="Frati F."/>
        </authorList>
    </citation>
    <scope>NUCLEOTIDE SEQUENCE [LARGE SCALE GENOMIC DNA]</scope>
</reference>
<keyword evidence="3" id="KW-1185">Reference proteome</keyword>
<keyword evidence="1" id="KW-0812">Transmembrane</keyword>
<sequence>MAQTTWYLLSINTCVTRGRLSWTLELNHQFFSGNSKAKILNNMAPSSTPFIVLLIVLLITLVSSEPTKKKVVNVEIGGHCDLGAAPVGPGGSWQVVEKDVEKVCAKGSSCRTGACNCDDLRDGTVTGQSVNAQGNRVCKRVAGQKCSSDSQCFQDVKCLSGVCTCDKSKKDFDCVAAKNDITILA</sequence>
<comment type="caution">
    <text evidence="2">The sequence shown here is derived from an EMBL/GenBank/DDBJ whole genome shotgun (WGS) entry which is preliminary data.</text>
</comment>